<feature type="non-terminal residue" evidence="2">
    <location>
        <position position="133"/>
    </location>
</feature>
<keyword evidence="3" id="KW-1185">Reference proteome</keyword>
<dbReference type="EMBL" id="JANBPK010000765">
    <property type="protein sequence ID" value="KAJ2932653.1"/>
    <property type="molecule type" value="Genomic_DNA"/>
</dbReference>
<evidence type="ECO:0000256" key="1">
    <source>
        <dbReference type="SAM" id="MobiDB-lite"/>
    </source>
</evidence>
<feature type="compositionally biased region" description="Polar residues" evidence="1">
    <location>
        <begin position="107"/>
        <end position="118"/>
    </location>
</feature>
<accession>A0A9W8JFS2</accession>
<proteinExistence type="predicted"/>
<protein>
    <submittedName>
        <fullName evidence="2">Uncharacterized protein</fullName>
    </submittedName>
</protein>
<evidence type="ECO:0000313" key="3">
    <source>
        <dbReference type="Proteomes" id="UP001140091"/>
    </source>
</evidence>
<dbReference type="Proteomes" id="UP001140091">
    <property type="component" value="Unassembled WGS sequence"/>
</dbReference>
<reference evidence="2" key="1">
    <citation type="submission" date="2022-06" db="EMBL/GenBank/DDBJ databases">
        <title>Genome Sequence of Candolleomyces eurysporus.</title>
        <authorList>
            <person name="Buettner E."/>
        </authorList>
    </citation>
    <scope>NUCLEOTIDE SEQUENCE</scope>
    <source>
        <strain evidence="2">VTCC 930004</strain>
    </source>
</reference>
<feature type="region of interest" description="Disordered" evidence="1">
    <location>
        <begin position="1"/>
        <end position="133"/>
    </location>
</feature>
<name>A0A9W8JFS2_9AGAR</name>
<sequence>MRQVQGIITPGEYAANDNINLPPSPSHNPTPSQPTIENGEDGKDEIPPLMKDSDDEDNGDEEDDEEIEKELLQGEEDVQEERGEGTLPTVIEPVNKDIPMPGHFNMQEPSTSSQTCRSVTPPPVFYTESNQEA</sequence>
<organism evidence="2 3">
    <name type="scientific">Candolleomyces eurysporus</name>
    <dbReference type="NCBI Taxonomy" id="2828524"/>
    <lineage>
        <taxon>Eukaryota</taxon>
        <taxon>Fungi</taxon>
        <taxon>Dikarya</taxon>
        <taxon>Basidiomycota</taxon>
        <taxon>Agaricomycotina</taxon>
        <taxon>Agaricomycetes</taxon>
        <taxon>Agaricomycetidae</taxon>
        <taxon>Agaricales</taxon>
        <taxon>Agaricineae</taxon>
        <taxon>Psathyrellaceae</taxon>
        <taxon>Candolleomyces</taxon>
    </lineage>
</organism>
<feature type="compositionally biased region" description="Acidic residues" evidence="1">
    <location>
        <begin position="53"/>
        <end position="79"/>
    </location>
</feature>
<gene>
    <name evidence="2" type="ORF">H1R20_g4443</name>
</gene>
<comment type="caution">
    <text evidence="2">The sequence shown here is derived from an EMBL/GenBank/DDBJ whole genome shotgun (WGS) entry which is preliminary data.</text>
</comment>
<feature type="compositionally biased region" description="Pro residues" evidence="1">
    <location>
        <begin position="22"/>
        <end position="32"/>
    </location>
</feature>
<evidence type="ECO:0000313" key="2">
    <source>
        <dbReference type="EMBL" id="KAJ2932653.1"/>
    </source>
</evidence>
<dbReference type="AlphaFoldDB" id="A0A9W8JFS2"/>